<feature type="transmembrane region" description="Helical" evidence="1">
    <location>
        <begin position="70"/>
        <end position="96"/>
    </location>
</feature>
<feature type="transmembrane region" description="Helical" evidence="1">
    <location>
        <begin position="12"/>
        <end position="29"/>
    </location>
</feature>
<dbReference type="Proteomes" id="UP000283492">
    <property type="component" value="Unassembled WGS sequence"/>
</dbReference>
<dbReference type="AlphaFoldDB" id="A0A3R6A9K9"/>
<protein>
    <submittedName>
        <fullName evidence="2">Uncharacterized protein</fullName>
    </submittedName>
</protein>
<dbReference type="RefSeq" id="WP_118583124.1">
    <property type="nucleotide sequence ID" value="NZ_CABJFX010000033.1"/>
</dbReference>
<dbReference type="EMBL" id="QSFX01000033">
    <property type="protein sequence ID" value="RHA84592.1"/>
    <property type="molecule type" value="Genomic_DNA"/>
</dbReference>
<evidence type="ECO:0000313" key="3">
    <source>
        <dbReference type="Proteomes" id="UP000283492"/>
    </source>
</evidence>
<keyword evidence="1" id="KW-1133">Transmembrane helix</keyword>
<keyword evidence="1" id="KW-0812">Transmembrane</keyword>
<sequence>MRKFVRTYSPFLVYFVCVALAYFLCFYLFPKYNAALAYLGFLIIYTYIDIGVFILGFFMGKIIVKRSIDISFLLCLIYALISFGLMLLIGSLKYVFYDYMYSNFTFTFSIFIESLSDRDSLFVSIGTLISFFIGEIVEYINNKSNS</sequence>
<proteinExistence type="predicted"/>
<accession>A0A3R6A9K9</accession>
<evidence type="ECO:0000313" key="2">
    <source>
        <dbReference type="EMBL" id="RHA84592.1"/>
    </source>
</evidence>
<name>A0A3R6A9K9_9FIRM</name>
<organism evidence="2 3">
    <name type="scientific">Roseburia inulinivorans</name>
    <dbReference type="NCBI Taxonomy" id="360807"/>
    <lineage>
        <taxon>Bacteria</taxon>
        <taxon>Bacillati</taxon>
        <taxon>Bacillota</taxon>
        <taxon>Clostridia</taxon>
        <taxon>Lachnospirales</taxon>
        <taxon>Lachnospiraceae</taxon>
        <taxon>Roseburia</taxon>
    </lineage>
</organism>
<gene>
    <name evidence="2" type="ORF">DW914_14955</name>
</gene>
<evidence type="ECO:0000256" key="1">
    <source>
        <dbReference type="SAM" id="Phobius"/>
    </source>
</evidence>
<feature type="transmembrane region" description="Helical" evidence="1">
    <location>
        <begin position="121"/>
        <end position="140"/>
    </location>
</feature>
<comment type="caution">
    <text evidence="2">The sequence shown here is derived from an EMBL/GenBank/DDBJ whole genome shotgun (WGS) entry which is preliminary data.</text>
</comment>
<keyword evidence="1" id="KW-0472">Membrane</keyword>
<feature type="transmembrane region" description="Helical" evidence="1">
    <location>
        <begin position="35"/>
        <end position="58"/>
    </location>
</feature>
<reference evidence="2 3" key="1">
    <citation type="submission" date="2018-08" db="EMBL/GenBank/DDBJ databases">
        <title>A genome reference for cultivated species of the human gut microbiota.</title>
        <authorList>
            <person name="Zou Y."/>
            <person name="Xue W."/>
            <person name="Luo G."/>
        </authorList>
    </citation>
    <scope>NUCLEOTIDE SEQUENCE [LARGE SCALE GENOMIC DNA]</scope>
    <source>
        <strain evidence="2 3">AM42-1AC</strain>
    </source>
</reference>